<protein>
    <recommendedName>
        <fullName evidence="2">UPAR/Ly6 domain-containing protein</fullName>
    </recommendedName>
</protein>
<proteinExistence type="predicted"/>
<sequence>MRVLQVTVLLVLVLCMTHGVHADDALVCNCVFQVGGRGYETIETCQSDGNVCVSVTGQIPHVFGSRPVYYRGCMKSTTATKLQDIVWLNVHICNTGLCN</sequence>
<feature type="signal peptide" evidence="1">
    <location>
        <begin position="1"/>
        <end position="22"/>
    </location>
</feature>
<evidence type="ECO:0000259" key="2">
    <source>
        <dbReference type="Pfam" id="PF00021"/>
    </source>
</evidence>
<gene>
    <name evidence="3" type="ORF">KC01_LOCUS26188</name>
</gene>
<keyword evidence="1" id="KW-0732">Signal</keyword>
<organism evidence="3 4">
    <name type="scientific">Knipowitschia caucasica</name>
    <name type="common">Caucasian dwarf goby</name>
    <name type="synonym">Pomatoschistus caucasicus</name>
    <dbReference type="NCBI Taxonomy" id="637954"/>
    <lineage>
        <taxon>Eukaryota</taxon>
        <taxon>Metazoa</taxon>
        <taxon>Chordata</taxon>
        <taxon>Craniata</taxon>
        <taxon>Vertebrata</taxon>
        <taxon>Euteleostomi</taxon>
        <taxon>Actinopterygii</taxon>
        <taxon>Neopterygii</taxon>
        <taxon>Teleostei</taxon>
        <taxon>Neoteleostei</taxon>
        <taxon>Acanthomorphata</taxon>
        <taxon>Gobiaria</taxon>
        <taxon>Gobiiformes</taxon>
        <taxon>Gobioidei</taxon>
        <taxon>Gobiidae</taxon>
        <taxon>Gobiinae</taxon>
        <taxon>Knipowitschia</taxon>
    </lineage>
</organism>
<keyword evidence="4" id="KW-1185">Reference proteome</keyword>
<dbReference type="Proteomes" id="UP001497482">
    <property type="component" value="Chromosome 22"/>
</dbReference>
<evidence type="ECO:0000313" key="4">
    <source>
        <dbReference type="Proteomes" id="UP001497482"/>
    </source>
</evidence>
<dbReference type="AlphaFoldDB" id="A0AAV2LDQ2"/>
<dbReference type="InterPro" id="IPR016054">
    <property type="entry name" value="LY6_UPA_recep-like"/>
</dbReference>
<accession>A0AAV2LDQ2</accession>
<dbReference type="InterPro" id="IPR045860">
    <property type="entry name" value="Snake_toxin-like_sf"/>
</dbReference>
<dbReference type="SUPFAM" id="SSF57302">
    <property type="entry name" value="Snake toxin-like"/>
    <property type="match status" value="1"/>
</dbReference>
<evidence type="ECO:0000256" key="1">
    <source>
        <dbReference type="SAM" id="SignalP"/>
    </source>
</evidence>
<feature type="domain" description="UPAR/Ly6" evidence="2">
    <location>
        <begin position="29"/>
        <end position="99"/>
    </location>
</feature>
<dbReference type="EMBL" id="OZ035844">
    <property type="protein sequence ID" value="CAL1597699.1"/>
    <property type="molecule type" value="Genomic_DNA"/>
</dbReference>
<evidence type="ECO:0000313" key="3">
    <source>
        <dbReference type="EMBL" id="CAL1597699.1"/>
    </source>
</evidence>
<dbReference type="Gene3D" id="2.10.60.10">
    <property type="entry name" value="CD59"/>
    <property type="match status" value="1"/>
</dbReference>
<reference evidence="3 4" key="1">
    <citation type="submission" date="2024-04" db="EMBL/GenBank/DDBJ databases">
        <authorList>
            <person name="Waldvogel A.-M."/>
            <person name="Schoenle A."/>
        </authorList>
    </citation>
    <scope>NUCLEOTIDE SEQUENCE [LARGE SCALE GENOMIC DNA]</scope>
</reference>
<dbReference type="Pfam" id="PF00021">
    <property type="entry name" value="UPAR_LY6"/>
    <property type="match status" value="1"/>
</dbReference>
<feature type="chain" id="PRO_5043685278" description="UPAR/Ly6 domain-containing protein" evidence="1">
    <location>
        <begin position="23"/>
        <end position="99"/>
    </location>
</feature>
<name>A0AAV2LDQ2_KNICA</name>